<dbReference type="AlphaFoldDB" id="E2C3F5"/>
<dbReference type="FunFam" id="3.10.580.10:FF:000032">
    <property type="entry name" value="Chloride channel protein"/>
    <property type="match status" value="1"/>
</dbReference>
<reference evidence="5 6" key="1">
    <citation type="journal article" date="2010" name="Science">
        <title>Genomic comparison of the ants Camponotus floridanus and Harpegnathos saltator.</title>
        <authorList>
            <person name="Bonasio R."/>
            <person name="Zhang G."/>
            <person name="Ye C."/>
            <person name="Mutti N.S."/>
            <person name="Fang X."/>
            <person name="Qin N."/>
            <person name="Donahue G."/>
            <person name="Yang P."/>
            <person name="Li Q."/>
            <person name="Li C."/>
            <person name="Zhang P."/>
            <person name="Huang Z."/>
            <person name="Berger S.L."/>
            <person name="Reinberg D."/>
            <person name="Wang J."/>
            <person name="Liebig J."/>
        </authorList>
    </citation>
    <scope>NUCLEOTIDE SEQUENCE [LARGE SCALE GENOMIC DNA]</scope>
    <source>
        <strain evidence="5 6">R22 G/1</strain>
    </source>
</reference>
<name>E2C3F5_HARSA</name>
<keyword evidence="2" id="KW-0406">Ion transport</keyword>
<dbReference type="PANTHER" id="PTHR45720:SF10">
    <property type="entry name" value="CHLORIDE CHANNEL PROTEIN 2"/>
    <property type="match status" value="1"/>
</dbReference>
<dbReference type="GO" id="GO:0005247">
    <property type="term" value="F:voltage-gated chloride channel activity"/>
    <property type="evidence" value="ECO:0007669"/>
    <property type="project" value="TreeGrafter"/>
</dbReference>
<dbReference type="SUPFAM" id="SSF54631">
    <property type="entry name" value="CBS-domain pair"/>
    <property type="match status" value="1"/>
</dbReference>
<sequence length="216" mass="23893">MKKWMIKAISLGYSFEESHDVSLIIRLAFEAIFRKSATLQDVDPDPDLGTDGGTRRESQEALNVPPHTPMLAPSPATLKKVQLPRERVIDMSAEDQKRWEESEMALEVDFSRCHIDPAPFQLVERTSLLKVHSLFSMVGVNHAYVTAIGRLVGVVALKELRKAIEDANAGILPMHSESLIGVSDSSLAKSETDIESKNINTIVTISSVDNEKVDKV</sequence>
<keyword evidence="1" id="KW-0813">Transport</keyword>
<gene>
    <name evidence="5" type="ORF">EAI_11503</name>
</gene>
<dbReference type="GO" id="GO:0005886">
    <property type="term" value="C:plasma membrane"/>
    <property type="evidence" value="ECO:0007669"/>
    <property type="project" value="TreeGrafter"/>
</dbReference>
<dbReference type="PANTHER" id="PTHR45720">
    <property type="entry name" value="CHLORIDE CHANNEL PROTEIN 2"/>
    <property type="match status" value="1"/>
</dbReference>
<evidence type="ECO:0000313" key="6">
    <source>
        <dbReference type="Proteomes" id="UP000008237"/>
    </source>
</evidence>
<dbReference type="STRING" id="610380.E2C3F5"/>
<keyword evidence="3" id="KW-0868">Chloride</keyword>
<proteinExistence type="predicted"/>
<keyword evidence="6" id="KW-1185">Reference proteome</keyword>
<evidence type="ECO:0000256" key="4">
    <source>
        <dbReference type="SAM" id="MobiDB-lite"/>
    </source>
</evidence>
<dbReference type="Proteomes" id="UP000008237">
    <property type="component" value="Unassembled WGS sequence"/>
</dbReference>
<evidence type="ECO:0000256" key="2">
    <source>
        <dbReference type="ARBA" id="ARBA00023065"/>
    </source>
</evidence>
<protein>
    <submittedName>
        <fullName evidence="5">Chloride channel protein 2</fullName>
    </submittedName>
</protein>
<dbReference type="InterPro" id="IPR046342">
    <property type="entry name" value="CBS_dom_sf"/>
</dbReference>
<organism evidence="6">
    <name type="scientific">Harpegnathos saltator</name>
    <name type="common">Jerdon's jumping ant</name>
    <dbReference type="NCBI Taxonomy" id="610380"/>
    <lineage>
        <taxon>Eukaryota</taxon>
        <taxon>Metazoa</taxon>
        <taxon>Ecdysozoa</taxon>
        <taxon>Arthropoda</taxon>
        <taxon>Hexapoda</taxon>
        <taxon>Insecta</taxon>
        <taxon>Pterygota</taxon>
        <taxon>Neoptera</taxon>
        <taxon>Endopterygota</taxon>
        <taxon>Hymenoptera</taxon>
        <taxon>Apocrita</taxon>
        <taxon>Aculeata</taxon>
        <taxon>Formicoidea</taxon>
        <taxon>Formicidae</taxon>
        <taxon>Ponerinae</taxon>
        <taxon>Ponerini</taxon>
        <taxon>Harpegnathos</taxon>
    </lineage>
</organism>
<accession>E2C3F5</accession>
<dbReference type="InterPro" id="IPR050970">
    <property type="entry name" value="Cl_channel_volt-gated"/>
</dbReference>
<evidence type="ECO:0000313" key="5">
    <source>
        <dbReference type="EMBL" id="EFN77493.1"/>
    </source>
</evidence>
<dbReference type="InParanoid" id="E2C3F5"/>
<dbReference type="Gene3D" id="3.10.580.10">
    <property type="entry name" value="CBS-domain"/>
    <property type="match status" value="1"/>
</dbReference>
<evidence type="ECO:0000256" key="3">
    <source>
        <dbReference type="ARBA" id="ARBA00023214"/>
    </source>
</evidence>
<evidence type="ECO:0000256" key="1">
    <source>
        <dbReference type="ARBA" id="ARBA00022448"/>
    </source>
</evidence>
<dbReference type="EMBL" id="GL452320">
    <property type="protein sequence ID" value="EFN77493.1"/>
    <property type="molecule type" value="Genomic_DNA"/>
</dbReference>
<feature type="region of interest" description="Disordered" evidence="4">
    <location>
        <begin position="42"/>
        <end position="69"/>
    </location>
</feature>
<dbReference type="OrthoDB" id="4564at2759"/>